<feature type="domain" description="YknX-like beta-barrel" evidence="7">
    <location>
        <begin position="124"/>
        <end position="210"/>
    </location>
</feature>
<comment type="similarity">
    <text evidence="2">Belongs to the membrane fusion protein (MFP) (TC 8.A.1) family.</text>
</comment>
<gene>
    <name evidence="9" type="ORF">ACFQ4Y_07905</name>
</gene>
<comment type="subcellular location">
    <subcellularLocation>
        <location evidence="1">Membrane</location>
        <topology evidence="1">Single-pass membrane protein</topology>
    </subcellularLocation>
</comment>
<dbReference type="Pfam" id="PF25997">
    <property type="entry name" value="BSH_YhbJ"/>
    <property type="match status" value="1"/>
</dbReference>
<evidence type="ECO:0000256" key="5">
    <source>
        <dbReference type="ARBA" id="ARBA00023136"/>
    </source>
</evidence>
<feature type="domain" description="YhbJ barrel-sandwich hybrid" evidence="8">
    <location>
        <begin position="46"/>
        <end position="117"/>
    </location>
</feature>
<reference evidence="10" key="1">
    <citation type="journal article" date="2019" name="Int. J. Syst. Evol. Microbiol.">
        <title>The Global Catalogue of Microorganisms (GCM) 10K type strain sequencing project: providing services to taxonomists for standard genome sequencing and annotation.</title>
        <authorList>
            <consortium name="The Broad Institute Genomics Platform"/>
            <consortium name="The Broad Institute Genome Sequencing Center for Infectious Disease"/>
            <person name="Wu L."/>
            <person name="Ma J."/>
        </authorList>
    </citation>
    <scope>NUCLEOTIDE SEQUENCE [LARGE SCALE GENOMIC DNA]</scope>
    <source>
        <strain evidence="10">S1</strain>
    </source>
</reference>
<evidence type="ECO:0000256" key="6">
    <source>
        <dbReference type="SAM" id="Phobius"/>
    </source>
</evidence>
<dbReference type="InterPro" id="IPR058636">
    <property type="entry name" value="Beta-barrel_YknX"/>
</dbReference>
<keyword evidence="5 6" id="KW-0472">Membrane</keyword>
<keyword evidence="4 6" id="KW-1133">Transmembrane helix</keyword>
<evidence type="ECO:0000313" key="10">
    <source>
        <dbReference type="Proteomes" id="UP001597282"/>
    </source>
</evidence>
<dbReference type="Proteomes" id="UP001597282">
    <property type="component" value="Unassembled WGS sequence"/>
</dbReference>
<proteinExistence type="inferred from homology"/>
<dbReference type="SUPFAM" id="SSF51230">
    <property type="entry name" value="Single hybrid motif"/>
    <property type="match status" value="1"/>
</dbReference>
<evidence type="ECO:0000256" key="1">
    <source>
        <dbReference type="ARBA" id="ARBA00004167"/>
    </source>
</evidence>
<feature type="transmembrane region" description="Helical" evidence="6">
    <location>
        <begin position="7"/>
        <end position="28"/>
    </location>
</feature>
<organism evidence="9 10">
    <name type="scientific">Kroppenstedtia sanguinis</name>
    <dbReference type="NCBI Taxonomy" id="1380684"/>
    <lineage>
        <taxon>Bacteria</taxon>
        <taxon>Bacillati</taxon>
        <taxon>Bacillota</taxon>
        <taxon>Bacilli</taxon>
        <taxon>Bacillales</taxon>
        <taxon>Thermoactinomycetaceae</taxon>
        <taxon>Kroppenstedtia</taxon>
    </lineage>
</organism>
<keyword evidence="10" id="KW-1185">Reference proteome</keyword>
<comment type="caution">
    <text evidence="9">The sequence shown here is derived from an EMBL/GenBank/DDBJ whole genome shotgun (WGS) entry which is preliminary data.</text>
</comment>
<protein>
    <submittedName>
        <fullName evidence="9">Efflux RND transporter periplasmic adaptor subunit</fullName>
    </submittedName>
</protein>
<dbReference type="InterPro" id="IPR058635">
    <property type="entry name" value="BSH_YhbJ"/>
</dbReference>
<evidence type="ECO:0000256" key="3">
    <source>
        <dbReference type="ARBA" id="ARBA00022692"/>
    </source>
</evidence>
<dbReference type="PANTHER" id="PTHR30386:SF26">
    <property type="entry name" value="TRANSPORT PROTEIN COMB"/>
    <property type="match status" value="1"/>
</dbReference>
<evidence type="ECO:0000259" key="7">
    <source>
        <dbReference type="Pfam" id="PF25990"/>
    </source>
</evidence>
<dbReference type="RefSeq" id="WP_380164360.1">
    <property type="nucleotide sequence ID" value="NZ_JBHTNU010000006.1"/>
</dbReference>
<name>A0ABW4CBA4_9BACL</name>
<dbReference type="EMBL" id="JBHTNU010000006">
    <property type="protein sequence ID" value="MFD1426860.1"/>
    <property type="molecule type" value="Genomic_DNA"/>
</dbReference>
<evidence type="ECO:0000256" key="4">
    <source>
        <dbReference type="ARBA" id="ARBA00022989"/>
    </source>
</evidence>
<dbReference type="InterPro" id="IPR050739">
    <property type="entry name" value="MFP"/>
</dbReference>
<sequence length="212" mass="23078">MKTSRLIILNIVLALVIVAAGIGGYYYYYQQSNYVKTDDARVEGELTPLVSEVPGKLDSWKAKEGTTFKKGDVIGKIKTAEGQTLEIKAPADGTVIQDKAQKGQMVTPGQPMGNLVDLNNLYILSNIEETDYQDVKKGADVKIKVDAAPDLTIEGKVKQRGLATASTFSMMPQQNSSGDYTKVVQRIPVKISMDSYPDNLVPGMNATIEISK</sequence>
<dbReference type="PANTHER" id="PTHR30386">
    <property type="entry name" value="MEMBRANE FUSION SUBUNIT OF EMRAB-TOLC MULTIDRUG EFFLUX PUMP"/>
    <property type="match status" value="1"/>
</dbReference>
<evidence type="ECO:0000313" key="9">
    <source>
        <dbReference type="EMBL" id="MFD1426860.1"/>
    </source>
</evidence>
<dbReference type="InterPro" id="IPR011053">
    <property type="entry name" value="Single_hybrid_motif"/>
</dbReference>
<evidence type="ECO:0000256" key="2">
    <source>
        <dbReference type="ARBA" id="ARBA00009477"/>
    </source>
</evidence>
<accession>A0ABW4CBA4</accession>
<dbReference type="Pfam" id="PF25990">
    <property type="entry name" value="Beta-barrel_YknX"/>
    <property type="match status" value="1"/>
</dbReference>
<keyword evidence="3 6" id="KW-0812">Transmembrane</keyword>
<dbReference type="Gene3D" id="2.40.50.100">
    <property type="match status" value="1"/>
</dbReference>
<dbReference type="Gene3D" id="2.40.30.170">
    <property type="match status" value="1"/>
</dbReference>
<evidence type="ECO:0000259" key="8">
    <source>
        <dbReference type="Pfam" id="PF25997"/>
    </source>
</evidence>